<dbReference type="InterPro" id="IPR003593">
    <property type="entry name" value="AAA+_ATPase"/>
</dbReference>
<dbReference type="PROSITE" id="PS00211">
    <property type="entry name" value="ABC_TRANSPORTER_1"/>
    <property type="match status" value="1"/>
</dbReference>
<dbReference type="CDD" id="cd03230">
    <property type="entry name" value="ABC_DR_subfamily_A"/>
    <property type="match status" value="1"/>
</dbReference>
<dbReference type="SMART" id="SM00382">
    <property type="entry name" value="AAA"/>
    <property type="match status" value="1"/>
</dbReference>
<keyword evidence="2 4" id="KW-0067">ATP-binding</keyword>
<evidence type="ECO:0000256" key="1">
    <source>
        <dbReference type="ARBA" id="ARBA00022741"/>
    </source>
</evidence>
<dbReference type="InterPro" id="IPR003439">
    <property type="entry name" value="ABC_transporter-like_ATP-bd"/>
</dbReference>
<evidence type="ECO:0000259" key="3">
    <source>
        <dbReference type="PROSITE" id="PS50893"/>
    </source>
</evidence>
<gene>
    <name evidence="4" type="ORF">GCM10010276_81580</name>
</gene>
<feature type="domain" description="ABC transporter" evidence="3">
    <location>
        <begin position="17"/>
        <end position="259"/>
    </location>
</feature>
<dbReference type="InterPro" id="IPR017871">
    <property type="entry name" value="ABC_transporter-like_CS"/>
</dbReference>
<dbReference type="PROSITE" id="PS50893">
    <property type="entry name" value="ABC_TRANSPORTER_2"/>
    <property type="match status" value="1"/>
</dbReference>
<evidence type="ECO:0000313" key="5">
    <source>
        <dbReference type="Proteomes" id="UP001501777"/>
    </source>
</evidence>
<dbReference type="InterPro" id="IPR027417">
    <property type="entry name" value="P-loop_NTPase"/>
</dbReference>
<dbReference type="RefSeq" id="WP_344406191.1">
    <property type="nucleotide sequence ID" value="NZ_BAAASG010000027.1"/>
</dbReference>
<keyword evidence="1" id="KW-0547">Nucleotide-binding</keyword>
<reference evidence="5" key="1">
    <citation type="journal article" date="2019" name="Int. J. Syst. Evol. Microbiol.">
        <title>The Global Catalogue of Microorganisms (GCM) 10K type strain sequencing project: providing services to taxonomists for standard genome sequencing and annotation.</title>
        <authorList>
            <consortium name="The Broad Institute Genomics Platform"/>
            <consortium name="The Broad Institute Genome Sequencing Center for Infectious Disease"/>
            <person name="Wu L."/>
            <person name="Ma J."/>
        </authorList>
    </citation>
    <scope>NUCLEOTIDE SEQUENCE [LARGE SCALE GENOMIC DNA]</scope>
    <source>
        <strain evidence="5">JCM 4395</strain>
    </source>
</reference>
<evidence type="ECO:0000313" key="4">
    <source>
        <dbReference type="EMBL" id="GAA2519307.1"/>
    </source>
</evidence>
<comment type="caution">
    <text evidence="4">The sequence shown here is derived from an EMBL/GenBank/DDBJ whole genome shotgun (WGS) entry which is preliminary data.</text>
</comment>
<dbReference type="PANTHER" id="PTHR43038">
    <property type="entry name" value="ATP-BINDING CASSETTE, SUB-FAMILY H, MEMBER 1"/>
    <property type="match status" value="1"/>
</dbReference>
<dbReference type="Pfam" id="PF00005">
    <property type="entry name" value="ABC_tran"/>
    <property type="match status" value="1"/>
</dbReference>
<keyword evidence="5" id="KW-1185">Reference proteome</keyword>
<dbReference type="EMBL" id="BAAASG010000027">
    <property type="protein sequence ID" value="GAA2519307.1"/>
    <property type="molecule type" value="Genomic_DNA"/>
</dbReference>
<protein>
    <submittedName>
        <fullName evidence="4">ABC transporter ATP-binding protein</fullName>
    </submittedName>
</protein>
<sequence length="277" mass="29554">MMNYSEGGTADPPAPAVRAEGLTVTRGPRTVLRGLDFTVPRGQITGLLGPSGCGKSTLMRSIVGTQAKVTGTLEVLGSPAGHPTLRTRIGYVTQAPSVYDDLTVRQNLDYFAAILAPGLPHARMGSRGGAPIASDRRHEIDRVLTDVDLTSHADALAGNLSGGQRNRVSLAVALLGTPELLVLDEPTVGLDPVLRRDLWTLFHSIAADRGATLLISSHVMDEAERCHRLLLMREGEILADDTPEALRTRTGSETVEAAFLHLVDEAATAAREKETTR</sequence>
<dbReference type="Gene3D" id="3.40.50.300">
    <property type="entry name" value="P-loop containing nucleotide triphosphate hydrolases"/>
    <property type="match status" value="1"/>
</dbReference>
<dbReference type="PANTHER" id="PTHR43038:SF3">
    <property type="entry name" value="ABC TRANSPORTER G FAMILY MEMBER 20 ISOFORM X1"/>
    <property type="match status" value="1"/>
</dbReference>
<name>A0ABP6AN92_STRLO</name>
<dbReference type="GO" id="GO:0005524">
    <property type="term" value="F:ATP binding"/>
    <property type="evidence" value="ECO:0007669"/>
    <property type="project" value="UniProtKB-KW"/>
</dbReference>
<dbReference type="Proteomes" id="UP001501777">
    <property type="component" value="Unassembled WGS sequence"/>
</dbReference>
<accession>A0ABP6AN92</accession>
<evidence type="ECO:0000256" key="2">
    <source>
        <dbReference type="ARBA" id="ARBA00022840"/>
    </source>
</evidence>
<proteinExistence type="predicted"/>
<dbReference type="SUPFAM" id="SSF52540">
    <property type="entry name" value="P-loop containing nucleoside triphosphate hydrolases"/>
    <property type="match status" value="1"/>
</dbReference>
<organism evidence="4 5">
    <name type="scientific">Streptomyces longisporus</name>
    <dbReference type="NCBI Taxonomy" id="1948"/>
    <lineage>
        <taxon>Bacteria</taxon>
        <taxon>Bacillati</taxon>
        <taxon>Actinomycetota</taxon>
        <taxon>Actinomycetes</taxon>
        <taxon>Kitasatosporales</taxon>
        <taxon>Streptomycetaceae</taxon>
        <taxon>Streptomyces</taxon>
    </lineage>
</organism>